<evidence type="ECO:0000313" key="1">
    <source>
        <dbReference type="EMBL" id="MDQ0442832.1"/>
    </source>
</evidence>
<protein>
    <submittedName>
        <fullName evidence="1">Uncharacterized protein</fullName>
    </submittedName>
</protein>
<dbReference type="EMBL" id="JAUSVV010000004">
    <property type="protein sequence ID" value="MDQ0442832.1"/>
    <property type="molecule type" value="Genomic_DNA"/>
</dbReference>
<keyword evidence="2" id="KW-1185">Reference proteome</keyword>
<dbReference type="RefSeq" id="WP_238247791.1">
    <property type="nucleotide sequence ID" value="NZ_BPQX01000014.1"/>
</dbReference>
<organism evidence="1 2">
    <name type="scientific">Methylobacterium persicinum</name>
    <dbReference type="NCBI Taxonomy" id="374426"/>
    <lineage>
        <taxon>Bacteria</taxon>
        <taxon>Pseudomonadati</taxon>
        <taxon>Pseudomonadota</taxon>
        <taxon>Alphaproteobacteria</taxon>
        <taxon>Hyphomicrobiales</taxon>
        <taxon>Methylobacteriaceae</taxon>
        <taxon>Methylobacterium</taxon>
    </lineage>
</organism>
<sequence>MRILRPLFGGLVVTVSTAIVVFVSADRLAHLAPPAPVARTAVLEPSATGSIPAPLPAPAPVAKKAASSIPNGYDTERLRALIQGDPIMRGR</sequence>
<dbReference type="Proteomes" id="UP001236369">
    <property type="component" value="Unassembled WGS sequence"/>
</dbReference>
<gene>
    <name evidence="1" type="ORF">QO016_002329</name>
</gene>
<reference evidence="1 2" key="1">
    <citation type="submission" date="2023-07" db="EMBL/GenBank/DDBJ databases">
        <title>Genomic Encyclopedia of Type Strains, Phase IV (KMG-IV): sequencing the most valuable type-strain genomes for metagenomic binning, comparative biology and taxonomic classification.</title>
        <authorList>
            <person name="Goeker M."/>
        </authorList>
    </citation>
    <scope>NUCLEOTIDE SEQUENCE [LARGE SCALE GENOMIC DNA]</scope>
    <source>
        <strain evidence="1 2">DSM 19562</strain>
    </source>
</reference>
<accession>A0ABU0HKI8</accession>
<name>A0ABU0HKI8_9HYPH</name>
<evidence type="ECO:0000313" key="2">
    <source>
        <dbReference type="Proteomes" id="UP001236369"/>
    </source>
</evidence>
<proteinExistence type="predicted"/>
<comment type="caution">
    <text evidence="1">The sequence shown here is derived from an EMBL/GenBank/DDBJ whole genome shotgun (WGS) entry which is preliminary data.</text>
</comment>